<accession>A0A366XW29</accession>
<dbReference type="CDD" id="cd01105">
    <property type="entry name" value="HTH_GlnR-like"/>
    <property type="match status" value="1"/>
</dbReference>
<dbReference type="Pfam" id="PF13411">
    <property type="entry name" value="MerR_1"/>
    <property type="match status" value="1"/>
</dbReference>
<protein>
    <submittedName>
        <fullName evidence="6">MerR family transcriptional regulator</fullName>
    </submittedName>
</protein>
<dbReference type="GO" id="GO:0003700">
    <property type="term" value="F:DNA-binding transcription factor activity"/>
    <property type="evidence" value="ECO:0007669"/>
    <property type="project" value="InterPro"/>
</dbReference>
<dbReference type="EMBL" id="QOCW01000014">
    <property type="protein sequence ID" value="RBW68969.1"/>
    <property type="molecule type" value="Genomic_DNA"/>
</dbReference>
<organism evidence="6 7">
    <name type="scientific">Bacillus taeanensis</name>
    <dbReference type="NCBI Taxonomy" id="273032"/>
    <lineage>
        <taxon>Bacteria</taxon>
        <taxon>Bacillati</taxon>
        <taxon>Bacillota</taxon>
        <taxon>Bacilli</taxon>
        <taxon>Bacillales</taxon>
        <taxon>Bacillaceae</taxon>
        <taxon>Bacillus</taxon>
    </lineage>
</organism>
<dbReference type="Gene3D" id="1.10.1660.10">
    <property type="match status" value="1"/>
</dbReference>
<dbReference type="GO" id="GO:0003677">
    <property type="term" value="F:DNA binding"/>
    <property type="evidence" value="ECO:0007669"/>
    <property type="project" value="UniProtKB-KW"/>
</dbReference>
<dbReference type="SMART" id="SM00422">
    <property type="entry name" value="HTH_MERR"/>
    <property type="match status" value="1"/>
</dbReference>
<keyword evidence="3" id="KW-0238">DNA-binding</keyword>
<proteinExistence type="predicted"/>
<dbReference type="InterPro" id="IPR009061">
    <property type="entry name" value="DNA-bd_dom_put_sf"/>
</dbReference>
<dbReference type="AlphaFoldDB" id="A0A366XW29"/>
<dbReference type="PROSITE" id="PS50937">
    <property type="entry name" value="HTH_MERR_2"/>
    <property type="match status" value="1"/>
</dbReference>
<keyword evidence="2" id="KW-0805">Transcription regulation</keyword>
<dbReference type="InterPro" id="IPR047057">
    <property type="entry name" value="MerR_fam"/>
</dbReference>
<feature type="domain" description="HTH merR-type" evidence="5">
    <location>
        <begin position="10"/>
        <end position="78"/>
    </location>
</feature>
<keyword evidence="4" id="KW-0804">Transcription</keyword>
<evidence type="ECO:0000256" key="1">
    <source>
        <dbReference type="ARBA" id="ARBA00022491"/>
    </source>
</evidence>
<comment type="caution">
    <text evidence="6">The sequence shown here is derived from an EMBL/GenBank/DDBJ whole genome shotgun (WGS) entry which is preliminary data.</text>
</comment>
<dbReference type="SUPFAM" id="SSF46955">
    <property type="entry name" value="Putative DNA-binding domain"/>
    <property type="match status" value="1"/>
</dbReference>
<sequence>MDEIKRNEALFPISVVKEITNLTARQIRYYEEQGLINPGRNKGNHRVYSLNDIARCLEIKRYIDQGLNIAGIKAVYDSKVQEKNIIPNHMEKLKIDLSDLELRELLVKVKKKIYGS</sequence>
<evidence type="ECO:0000313" key="6">
    <source>
        <dbReference type="EMBL" id="RBW68969.1"/>
    </source>
</evidence>
<evidence type="ECO:0000256" key="4">
    <source>
        <dbReference type="ARBA" id="ARBA00023163"/>
    </source>
</evidence>
<dbReference type="PANTHER" id="PTHR30204:SF65">
    <property type="entry name" value="HTH-TYPE TRANSCRIPTIONAL REGULATOR TNRA"/>
    <property type="match status" value="1"/>
</dbReference>
<keyword evidence="7" id="KW-1185">Reference proteome</keyword>
<evidence type="ECO:0000259" key="5">
    <source>
        <dbReference type="PROSITE" id="PS50937"/>
    </source>
</evidence>
<evidence type="ECO:0000256" key="2">
    <source>
        <dbReference type="ARBA" id="ARBA00023015"/>
    </source>
</evidence>
<name>A0A366XW29_9BACI</name>
<gene>
    <name evidence="6" type="ORF">DS031_13600</name>
</gene>
<dbReference type="Proteomes" id="UP000253314">
    <property type="component" value="Unassembled WGS sequence"/>
</dbReference>
<reference evidence="6 7" key="1">
    <citation type="submission" date="2018-07" db="EMBL/GenBank/DDBJ databases">
        <title>Lottiidibacillus patelloidae gen. nov., sp. nov., isolated from the intestinal tract of a marine limpet and the reclassification of B. taeanensis BH030017T, B. algicola KMM 3737T and B. hwajinpoensis SW-72T as genus Lottiidibacillus.</title>
        <authorList>
            <person name="Liu R."/>
            <person name="Huang Z."/>
        </authorList>
    </citation>
    <scope>NUCLEOTIDE SEQUENCE [LARGE SCALE GENOMIC DNA]</scope>
    <source>
        <strain evidence="6 7">BH030017</strain>
    </source>
</reference>
<evidence type="ECO:0000313" key="7">
    <source>
        <dbReference type="Proteomes" id="UP000253314"/>
    </source>
</evidence>
<dbReference type="OrthoDB" id="9806513at2"/>
<evidence type="ECO:0000256" key="3">
    <source>
        <dbReference type="ARBA" id="ARBA00023125"/>
    </source>
</evidence>
<keyword evidence="1" id="KW-0678">Repressor</keyword>
<dbReference type="InterPro" id="IPR000551">
    <property type="entry name" value="MerR-type_HTH_dom"/>
</dbReference>
<dbReference type="PANTHER" id="PTHR30204">
    <property type="entry name" value="REDOX-CYCLING DRUG-SENSING TRANSCRIPTIONAL ACTIVATOR SOXR"/>
    <property type="match status" value="1"/>
</dbReference>